<keyword evidence="7" id="KW-1185">Reference proteome</keyword>
<dbReference type="InterPro" id="IPR029063">
    <property type="entry name" value="SAM-dependent_MTases_sf"/>
</dbReference>
<dbReference type="Gene3D" id="3.40.50.150">
    <property type="entry name" value="Vaccinia Virus protein VP39"/>
    <property type="match status" value="1"/>
</dbReference>
<feature type="domain" description="PABS" evidence="5">
    <location>
        <begin position="81"/>
        <end position="235"/>
    </location>
</feature>
<evidence type="ECO:0000256" key="4">
    <source>
        <dbReference type="PROSITE-ProRule" id="PRU00354"/>
    </source>
</evidence>
<protein>
    <submittedName>
        <fullName evidence="6">Fused MFS/spermidine synthase</fullName>
    </submittedName>
</protein>
<proteinExistence type="inferred from homology"/>
<feature type="active site" description="Proton acceptor" evidence="4">
    <location>
        <position position="150"/>
    </location>
</feature>
<evidence type="ECO:0000256" key="2">
    <source>
        <dbReference type="ARBA" id="ARBA00022679"/>
    </source>
</evidence>
<accession>A0A7H9BDX1</accession>
<evidence type="ECO:0000259" key="5">
    <source>
        <dbReference type="PROSITE" id="PS51006"/>
    </source>
</evidence>
<evidence type="ECO:0000256" key="1">
    <source>
        <dbReference type="ARBA" id="ARBA00007867"/>
    </source>
</evidence>
<comment type="similarity">
    <text evidence="1">Belongs to the spermidine/spermine synthase family.</text>
</comment>
<dbReference type="GO" id="GO:0006596">
    <property type="term" value="P:polyamine biosynthetic process"/>
    <property type="evidence" value="ECO:0007669"/>
    <property type="project" value="UniProtKB-UniRule"/>
</dbReference>
<keyword evidence="3 4" id="KW-0620">Polyamine biosynthesis</keyword>
<dbReference type="KEGG" id="chiz:HQ393_00890"/>
<dbReference type="EMBL" id="CP058627">
    <property type="protein sequence ID" value="QLG86910.1"/>
    <property type="molecule type" value="Genomic_DNA"/>
</dbReference>
<dbReference type="RefSeq" id="WP_179356996.1">
    <property type="nucleotide sequence ID" value="NZ_CP058627.1"/>
</dbReference>
<organism evidence="6 7">
    <name type="scientific">Chitinibacter bivalviorum</name>
    <dbReference type="NCBI Taxonomy" id="2739434"/>
    <lineage>
        <taxon>Bacteria</taxon>
        <taxon>Pseudomonadati</taxon>
        <taxon>Pseudomonadota</taxon>
        <taxon>Betaproteobacteria</taxon>
        <taxon>Neisseriales</taxon>
        <taxon>Chitinibacteraceae</taxon>
        <taxon>Chitinibacter</taxon>
    </lineage>
</organism>
<dbReference type="PANTHER" id="PTHR43317:SF11">
    <property type="entry name" value="POLYAMINE AMINOPROPYLTRANSFERASE 2"/>
    <property type="match status" value="1"/>
</dbReference>
<dbReference type="NCBIfam" id="NF037959">
    <property type="entry name" value="MFS_SpdSyn"/>
    <property type="match status" value="1"/>
</dbReference>
<keyword evidence="2 4" id="KW-0808">Transferase</keyword>
<evidence type="ECO:0000256" key="3">
    <source>
        <dbReference type="ARBA" id="ARBA00023115"/>
    </source>
</evidence>
<evidence type="ECO:0000313" key="7">
    <source>
        <dbReference type="Proteomes" id="UP000509597"/>
    </source>
</evidence>
<dbReference type="GO" id="GO:0016740">
    <property type="term" value="F:transferase activity"/>
    <property type="evidence" value="ECO:0007669"/>
    <property type="project" value="UniProtKB-UniRule"/>
</dbReference>
<dbReference type="Pfam" id="PF01564">
    <property type="entry name" value="Spermine_synth"/>
    <property type="match status" value="1"/>
</dbReference>
<dbReference type="SUPFAM" id="SSF53335">
    <property type="entry name" value="S-adenosyl-L-methionine-dependent methyltransferases"/>
    <property type="match status" value="1"/>
</dbReference>
<dbReference type="AlphaFoldDB" id="A0A7H9BDX1"/>
<sequence length="274" mass="30390">MTSSNNIHTSFADTFAAMLAETETGKPFVYDEGDEVSLMFDLATVQSRMKRTQPNELILGYTRAMLGFCLMQEYTHKIGMIGLGGGSLAKYCHHYLPESQIEVAEIDQRVIDLGPHFLIPSTSPRLRIQCADGAHWLARTTTQFDTLLIDAYGPQGMPEDLASTVFFDQCRAQLSPAGILVVNLWGSDKRFESYYSRIRTIFDGAAIAIGADGCANRIVYGFNQSRLPAPRLLQQRCRQLASQHSVDLPALGQRLTRAMQAADGLEPLTPKRKP</sequence>
<dbReference type="PANTHER" id="PTHR43317">
    <property type="entry name" value="THERMOSPERMINE SYNTHASE ACAULIS5"/>
    <property type="match status" value="1"/>
</dbReference>
<reference evidence="6 7" key="1">
    <citation type="submission" date="2020-07" db="EMBL/GenBank/DDBJ databases">
        <title>Complete genome sequence of Chitinibacter sp. 2T18.</title>
        <authorList>
            <person name="Bae J.-W."/>
            <person name="Choi J.-W."/>
        </authorList>
    </citation>
    <scope>NUCLEOTIDE SEQUENCE [LARGE SCALE GENOMIC DNA]</scope>
    <source>
        <strain evidence="6 7">2T18</strain>
    </source>
</reference>
<dbReference type="PROSITE" id="PS51006">
    <property type="entry name" value="PABS_2"/>
    <property type="match status" value="1"/>
</dbReference>
<dbReference type="InterPro" id="IPR030374">
    <property type="entry name" value="PABS"/>
</dbReference>
<dbReference type="Proteomes" id="UP000509597">
    <property type="component" value="Chromosome"/>
</dbReference>
<gene>
    <name evidence="6" type="ORF">HQ393_00890</name>
</gene>
<name>A0A7H9BDX1_9NEIS</name>
<evidence type="ECO:0000313" key="6">
    <source>
        <dbReference type="EMBL" id="QLG86910.1"/>
    </source>
</evidence>